<protein>
    <submittedName>
        <fullName evidence="2">Uncharacterized protein</fullName>
    </submittedName>
</protein>
<dbReference type="AlphaFoldDB" id="A0A199VJ78"/>
<name>A0A199VJ78_ANACO</name>
<reference evidence="2 3" key="1">
    <citation type="journal article" date="2016" name="DNA Res.">
        <title>The draft genome of MD-2 pineapple using hybrid error correction of long reads.</title>
        <authorList>
            <person name="Redwan R.M."/>
            <person name="Saidin A."/>
            <person name="Kumar S.V."/>
        </authorList>
    </citation>
    <scope>NUCLEOTIDE SEQUENCE [LARGE SCALE GENOMIC DNA]</scope>
    <source>
        <strain evidence="3">cv. MD2</strain>
        <tissue evidence="2">Leaf</tissue>
    </source>
</reference>
<proteinExistence type="predicted"/>
<dbReference type="Proteomes" id="UP000092600">
    <property type="component" value="Unassembled WGS sequence"/>
</dbReference>
<dbReference type="EMBL" id="LSRQ01001588">
    <property type="protein sequence ID" value="OAY77202.1"/>
    <property type="molecule type" value="Genomic_DNA"/>
</dbReference>
<organism evidence="2 3">
    <name type="scientific">Ananas comosus</name>
    <name type="common">Pineapple</name>
    <name type="synonym">Ananas ananas</name>
    <dbReference type="NCBI Taxonomy" id="4615"/>
    <lineage>
        <taxon>Eukaryota</taxon>
        <taxon>Viridiplantae</taxon>
        <taxon>Streptophyta</taxon>
        <taxon>Embryophyta</taxon>
        <taxon>Tracheophyta</taxon>
        <taxon>Spermatophyta</taxon>
        <taxon>Magnoliopsida</taxon>
        <taxon>Liliopsida</taxon>
        <taxon>Poales</taxon>
        <taxon>Bromeliaceae</taxon>
        <taxon>Bromelioideae</taxon>
        <taxon>Ananas</taxon>
    </lineage>
</organism>
<evidence type="ECO:0000313" key="2">
    <source>
        <dbReference type="EMBL" id="OAY77202.1"/>
    </source>
</evidence>
<feature type="compositionally biased region" description="Basic and acidic residues" evidence="1">
    <location>
        <begin position="45"/>
        <end position="58"/>
    </location>
</feature>
<feature type="region of interest" description="Disordered" evidence="1">
    <location>
        <begin position="29"/>
        <end position="70"/>
    </location>
</feature>
<accession>A0A199VJ78</accession>
<comment type="caution">
    <text evidence="2">The sequence shown here is derived from an EMBL/GenBank/DDBJ whole genome shotgun (WGS) entry which is preliminary data.</text>
</comment>
<gene>
    <name evidence="2" type="ORF">ACMD2_06150</name>
</gene>
<evidence type="ECO:0000313" key="3">
    <source>
        <dbReference type="Proteomes" id="UP000092600"/>
    </source>
</evidence>
<evidence type="ECO:0000256" key="1">
    <source>
        <dbReference type="SAM" id="MobiDB-lite"/>
    </source>
</evidence>
<feature type="region of interest" description="Disordered" evidence="1">
    <location>
        <begin position="115"/>
        <end position="137"/>
    </location>
</feature>
<sequence length="165" mass="18765">MKENLDLFDWSIPEDLLAKISEIEQASPSIHTKRIYGHASGEQPVRSEKSLSKQRPDEDPNFGWNLQGPDMLIPPISKSPICDELVMGFNRKQMIGGPSPSKRVFSAARLKSPQITQLEVQTPRKERSSRQNSSLPSQVKLVRGEWFIHPQSIYKSVQELWDGEI</sequence>